<dbReference type="InterPro" id="IPR050707">
    <property type="entry name" value="HTH_MetabolicPath_Reg"/>
</dbReference>
<dbReference type="PANTHER" id="PTHR30136">
    <property type="entry name" value="HELIX-TURN-HELIX TRANSCRIPTIONAL REGULATOR, ICLR FAMILY"/>
    <property type="match status" value="1"/>
</dbReference>
<dbReference type="InterPro" id="IPR005471">
    <property type="entry name" value="Tscrpt_reg_IclR_N"/>
</dbReference>
<name>A0A1H2W3F8_9RHOB</name>
<dbReference type="InterPro" id="IPR029016">
    <property type="entry name" value="GAF-like_dom_sf"/>
</dbReference>
<dbReference type="Pfam" id="PF01614">
    <property type="entry name" value="IclR_C"/>
    <property type="match status" value="1"/>
</dbReference>
<dbReference type="STRING" id="564137.SAMN04488238_103245"/>
<dbReference type="InterPro" id="IPR036388">
    <property type="entry name" value="WH-like_DNA-bd_sf"/>
</dbReference>
<evidence type="ECO:0000313" key="6">
    <source>
        <dbReference type="EMBL" id="SDW74629.1"/>
    </source>
</evidence>
<dbReference type="PANTHER" id="PTHR30136:SF24">
    <property type="entry name" value="HTH-TYPE TRANSCRIPTIONAL REPRESSOR ALLR"/>
    <property type="match status" value="1"/>
</dbReference>
<dbReference type="SMART" id="SM00346">
    <property type="entry name" value="HTH_ICLR"/>
    <property type="match status" value="1"/>
</dbReference>
<dbReference type="SUPFAM" id="SSF55781">
    <property type="entry name" value="GAF domain-like"/>
    <property type="match status" value="1"/>
</dbReference>
<organism evidence="6 7">
    <name type="scientific">Roseicitreum antarcticum</name>
    <dbReference type="NCBI Taxonomy" id="564137"/>
    <lineage>
        <taxon>Bacteria</taxon>
        <taxon>Pseudomonadati</taxon>
        <taxon>Pseudomonadota</taxon>
        <taxon>Alphaproteobacteria</taxon>
        <taxon>Rhodobacterales</taxon>
        <taxon>Paracoccaceae</taxon>
        <taxon>Roseicitreum</taxon>
    </lineage>
</organism>
<evidence type="ECO:0000259" key="5">
    <source>
        <dbReference type="PROSITE" id="PS51078"/>
    </source>
</evidence>
<keyword evidence="3" id="KW-0804">Transcription</keyword>
<reference evidence="6 7" key="1">
    <citation type="submission" date="2016-10" db="EMBL/GenBank/DDBJ databases">
        <authorList>
            <person name="de Groot N.N."/>
        </authorList>
    </citation>
    <scope>NUCLEOTIDE SEQUENCE [LARGE SCALE GENOMIC DNA]</scope>
    <source>
        <strain evidence="6 7">CGMCC 1.8894</strain>
    </source>
</reference>
<accession>A0A1H2W3F8</accession>
<dbReference type="EMBL" id="FNOM01000003">
    <property type="protein sequence ID" value="SDW74629.1"/>
    <property type="molecule type" value="Genomic_DNA"/>
</dbReference>
<dbReference type="GO" id="GO:0003677">
    <property type="term" value="F:DNA binding"/>
    <property type="evidence" value="ECO:0007669"/>
    <property type="project" value="UniProtKB-KW"/>
</dbReference>
<dbReference type="GO" id="GO:0003700">
    <property type="term" value="F:DNA-binding transcription factor activity"/>
    <property type="evidence" value="ECO:0007669"/>
    <property type="project" value="TreeGrafter"/>
</dbReference>
<dbReference type="RefSeq" id="WP_092886733.1">
    <property type="nucleotide sequence ID" value="NZ_CP061498.1"/>
</dbReference>
<dbReference type="Gene3D" id="3.30.450.40">
    <property type="match status" value="1"/>
</dbReference>
<protein>
    <submittedName>
        <fullName evidence="6">Transcriptional regulator, IclR family</fullName>
    </submittedName>
</protein>
<dbReference type="PROSITE" id="PS51078">
    <property type="entry name" value="ICLR_ED"/>
    <property type="match status" value="1"/>
</dbReference>
<dbReference type="AlphaFoldDB" id="A0A1H2W3F8"/>
<evidence type="ECO:0000313" key="7">
    <source>
        <dbReference type="Proteomes" id="UP000198539"/>
    </source>
</evidence>
<dbReference type="InterPro" id="IPR036390">
    <property type="entry name" value="WH_DNA-bd_sf"/>
</dbReference>
<keyword evidence="1" id="KW-0805">Transcription regulation</keyword>
<gene>
    <name evidence="6" type="ORF">SAMN04488238_103245</name>
</gene>
<dbReference type="InterPro" id="IPR014757">
    <property type="entry name" value="Tscrpt_reg_IclR_C"/>
</dbReference>
<feature type="domain" description="HTH iclR-type" evidence="4">
    <location>
        <begin position="1"/>
        <end position="62"/>
    </location>
</feature>
<sequence>MQSHDKLLGVLDLFDENRPEWGFDDIHERLGYSRSTLYRYLKVLLDAGLLSSFPGRGYTLGPRIIELDYQIMANDPLIHAARPVMHELVASYSCVSLLCRRYRQKVLCVHQEVSTTKVRSNYERGRSRPLLRGAASQVILAYLSSYQLTKLYEEDQDGFADAGLGNTLAAVRKSLRVIRQRGWYHTQGQVTPGVTGVAAPIFDANDEITGSISLTFPEPALSQEKLDSVGERIEFSARVISNTLR</sequence>
<dbReference type="Proteomes" id="UP000198539">
    <property type="component" value="Unassembled WGS sequence"/>
</dbReference>
<dbReference type="Gene3D" id="1.10.10.10">
    <property type="entry name" value="Winged helix-like DNA-binding domain superfamily/Winged helix DNA-binding domain"/>
    <property type="match status" value="1"/>
</dbReference>
<dbReference type="Pfam" id="PF09339">
    <property type="entry name" value="HTH_IclR"/>
    <property type="match status" value="1"/>
</dbReference>
<evidence type="ECO:0000256" key="3">
    <source>
        <dbReference type="ARBA" id="ARBA00023163"/>
    </source>
</evidence>
<keyword evidence="2" id="KW-0238">DNA-binding</keyword>
<evidence type="ECO:0000259" key="4">
    <source>
        <dbReference type="PROSITE" id="PS51077"/>
    </source>
</evidence>
<proteinExistence type="predicted"/>
<evidence type="ECO:0000256" key="1">
    <source>
        <dbReference type="ARBA" id="ARBA00023015"/>
    </source>
</evidence>
<evidence type="ECO:0000256" key="2">
    <source>
        <dbReference type="ARBA" id="ARBA00023125"/>
    </source>
</evidence>
<dbReference type="SUPFAM" id="SSF46785">
    <property type="entry name" value="Winged helix' DNA-binding domain"/>
    <property type="match status" value="1"/>
</dbReference>
<keyword evidence="7" id="KW-1185">Reference proteome</keyword>
<dbReference type="PROSITE" id="PS51077">
    <property type="entry name" value="HTH_ICLR"/>
    <property type="match status" value="1"/>
</dbReference>
<feature type="domain" description="IclR-ED" evidence="5">
    <location>
        <begin position="63"/>
        <end position="245"/>
    </location>
</feature>
<dbReference type="GO" id="GO:0045892">
    <property type="term" value="P:negative regulation of DNA-templated transcription"/>
    <property type="evidence" value="ECO:0007669"/>
    <property type="project" value="TreeGrafter"/>
</dbReference>
<dbReference type="OrthoDB" id="31778at2"/>